<dbReference type="PANTHER" id="PTHR10742:SF398">
    <property type="entry name" value="AMINE OXIDASE DOMAIN-CONTAINING PROTEIN-RELATED"/>
    <property type="match status" value="1"/>
</dbReference>
<proteinExistence type="predicted"/>
<dbReference type="VEuPathDB" id="VectorBase:AALB20_026349"/>
<dbReference type="EnsemblMetazoa" id="AALB004637-RA">
    <property type="protein sequence ID" value="AALB004637-PA"/>
    <property type="gene ID" value="AALB004637"/>
</dbReference>
<accession>A0A182FDP6</accession>
<dbReference type="SUPFAM" id="SSF51905">
    <property type="entry name" value="FAD/NAD(P)-binding domain"/>
    <property type="match status" value="4"/>
</dbReference>
<dbReference type="Proteomes" id="UP000069272">
    <property type="component" value="Chromosome 3L"/>
</dbReference>
<dbReference type="SUPFAM" id="SSF54373">
    <property type="entry name" value="FAD-linked reductases, C-terminal domain"/>
    <property type="match status" value="4"/>
</dbReference>
<dbReference type="Gene3D" id="3.50.50.60">
    <property type="entry name" value="FAD/NAD(P)-binding domain"/>
    <property type="match status" value="4"/>
</dbReference>
<evidence type="ECO:0000259" key="1">
    <source>
        <dbReference type="Pfam" id="PF01593"/>
    </source>
</evidence>
<sequence length="1913" mass="212181">MKWTLAAVYGLLLAATLPASTAAAAGNPRIVIVGAGVAGVTAASSLYRAGLTNITVLEASQRIGGRIRTIPFGDDGPVELGAQWCHGEGGNVAYEMASVFPGLLKTSMFTENDFLVQSNGQKVPEEISDRLWELAQSIVESTARDRNTGTLGDFVTTRYRSKILSDPEYSDINRQLAEQFLVSFHNSERGHYAYDSWYDVAASTDDDYVETEGEQALAWTGRRGFSSILDIITGSFPGSTKSLVPINQLTKFNKVVSNIRWRGTTDGYVKVTTEDGSLYNADHVIVTVSLGVLKATSRAMFTPALPTINQNAIDGINFGTVNKVFMFFDAPIPAGFGNVVNLLWFDRDLQALRQSKHAWAEAVGFFYRIDSKPYVLCAWLNGAQGRQAELLSDATVQEGLLYLLSLFGRNYKFGNVQSILRSKWSSDRFIRGSYSSRSITTERLETVFGLLLVADTWCSSESEMINPRIIVVGAGAAGIAAISKLYQNGLTNVTLLEASQRYGGRIRTTPFGPDEGVVELGAQWCHGEKGNVVYELASAFPGLLKSSIVGEGNILIQSNGDRVEQNVFDRLMAFCEQLIESEERYKFNGSLGDFFTVKYWETLTTDATFRDIDRELAEQFLVYYHNYNRGYNAYDTWFEVAAQETESYEPAEGNQALAWASPRGYSVILDILSGNYPEANGNGSVPLNEVTSFDKLVTNIEWLGKPNGAVVVSTEDGTRYEADHVIVTVSLGVLKANYRTMFRPALPAVNQNAIEGIHFGTINKILLHFDAPIPAQFGNVVHLLWYQKDLEALRASQHAWAEAVATISLVDGKPNALCAWLNGVEGRDAEQLPDATIQEGLLHLLNVFASNMEFGNVQAILRSNWSSNRLFLGSYSSRSMDTERLQTGAKYLATPLSDTEGKPLVLFAGEATNQKHFGTVQGAVESGQREAKRLLDISESEMVNPRIIVVGAGAAGIAAISKLYQSSLTNVTLLEASQRYGGRIRTSPFGRDEGVVELGAQWCHGEKGNVVYELASPIPGLLTSSIAKKNLALVRSSGERLEEELFHQLMALAEEVEESEERDTFEGSFGAFFVAKFLEKLEANTTYRNIDRGTVEQFLVYYHNYHRAYNAFDSWYDVAAHETDHFEITEGDQLLAWTGPKGFSTILDILSGNHPESGASARVPLETITVFNKFVTNIEWLGTPNGAVVVATEDGSRYEADHVIVTVSLGVLKANYRTMFRPAIPAVNQNAIEGIHFGAVNKVFLHFDAPIPPQFGNAISLLWTAQDLKALRQSKHAWAEAVSFFYRVDAQPNVISAWLNGAEGRASEQLPDASIQEGILHLLSIFARGVDFGNVKAILRSNWSSNRLFLGSYSSRSIVTERLQTGAKYLATPLADSEGKPLVLFAGEATSVKYYSTVHAAVESGQREAQRLIDLMSSTSPAVLIVGAGAAGIAAATRLLEHGFHNLTILEGENRIGGRIHSVPRGPNMLDYGAQWVHGKDNNFVYDMADKYGLVETETHKENDLYYRSNGEPVPKEVSDRMMETLQILLQSRMDSLKHFSGSLGAFYDQVFRDALQEGKFGDVDERTCNQLYDFFIKYENTYNATDTLYEVSGAGLLEFEDNQDEYLINWKNRGFHTLLDLLMKKHPEQHAKPIPVEQYVRLNHTVNSICWRDSTGPGNEQRVTVTCTNGAIFHATHLIVTVSLGVLQEQHSRWFDPPLPPTKRNAIEGLYIGTIDKMFLEFEESFWPHDGSWHGFGLLWEPHDLDQLEPNRRWLASVCSFFVPAYTERLLVAWVYGEDARKMETLPEREVVEGLMYLLRKFIPHNRHPFRAIPSAPRWFSRSRWYSNPHFRGTYTSRSIKSDQLNATAADLASPLVGTRSRAPIVQFAGEASHPQFYSTVQGAVGSGWREANRLIDLYSSHAATLELKGKL</sequence>
<dbReference type="InterPro" id="IPR036188">
    <property type="entry name" value="FAD/NAD-bd_sf"/>
</dbReference>
<keyword evidence="3" id="KW-1185">Reference proteome</keyword>
<dbReference type="InterPro" id="IPR050281">
    <property type="entry name" value="Flavin_monoamine_oxidase"/>
</dbReference>
<reference evidence="2 3" key="1">
    <citation type="journal article" date="2017" name="G3 (Bethesda)">
        <title>The Physical Genome Mapping of Anopheles albimanus Corrected Scaffold Misassemblies and Identified Interarm Rearrangements in Genus Anopheles.</title>
        <authorList>
            <person name="Artemov G.N."/>
            <person name="Peery A.N."/>
            <person name="Jiang X."/>
            <person name="Tu Z."/>
            <person name="Stegniy V.N."/>
            <person name="Sharakhova M.V."/>
            <person name="Sharakhov I.V."/>
        </authorList>
    </citation>
    <scope>NUCLEOTIDE SEQUENCE [LARGE SCALE GENOMIC DNA]</scope>
    <source>
        <strain evidence="2 3">ALBI9_A</strain>
    </source>
</reference>
<dbReference type="PANTHER" id="PTHR10742">
    <property type="entry name" value="FLAVIN MONOAMINE OXIDASE"/>
    <property type="match status" value="1"/>
</dbReference>
<protein>
    <recommendedName>
        <fullName evidence="1">Amine oxidase domain-containing protein</fullName>
    </recommendedName>
</protein>
<dbReference type="VEuPathDB" id="VectorBase:AALB004637"/>
<dbReference type="PRINTS" id="PR00419">
    <property type="entry name" value="ADXRDTASE"/>
</dbReference>
<organism evidence="2 3">
    <name type="scientific">Anopheles albimanus</name>
    <name type="common">New world malaria mosquito</name>
    <dbReference type="NCBI Taxonomy" id="7167"/>
    <lineage>
        <taxon>Eukaryota</taxon>
        <taxon>Metazoa</taxon>
        <taxon>Ecdysozoa</taxon>
        <taxon>Arthropoda</taxon>
        <taxon>Hexapoda</taxon>
        <taxon>Insecta</taxon>
        <taxon>Pterygota</taxon>
        <taxon>Neoptera</taxon>
        <taxon>Endopterygota</taxon>
        <taxon>Diptera</taxon>
        <taxon>Nematocera</taxon>
        <taxon>Culicoidea</taxon>
        <taxon>Culicidae</taxon>
        <taxon>Anophelinae</taxon>
        <taxon>Anopheles</taxon>
    </lineage>
</organism>
<evidence type="ECO:0000313" key="3">
    <source>
        <dbReference type="Proteomes" id="UP000069272"/>
    </source>
</evidence>
<feature type="domain" description="Amine oxidase" evidence="1">
    <location>
        <begin position="37"/>
        <end position="444"/>
    </location>
</feature>
<feature type="domain" description="Amine oxidase" evidence="1">
    <location>
        <begin position="955"/>
        <end position="1413"/>
    </location>
</feature>
<feature type="domain" description="Amine oxidase" evidence="1">
    <location>
        <begin position="477"/>
        <end position="935"/>
    </location>
</feature>
<dbReference type="STRING" id="7167.A0A182FDP6"/>
<reference evidence="2" key="2">
    <citation type="submission" date="2022-08" db="UniProtKB">
        <authorList>
            <consortium name="EnsemblMetazoa"/>
        </authorList>
    </citation>
    <scope>IDENTIFICATION</scope>
    <source>
        <strain evidence="2">STECLA/ALBI9_A</strain>
    </source>
</reference>
<feature type="domain" description="Amine oxidase" evidence="1">
    <location>
        <begin position="1431"/>
        <end position="1897"/>
    </location>
</feature>
<dbReference type="Pfam" id="PF01593">
    <property type="entry name" value="Amino_oxidase"/>
    <property type="match status" value="4"/>
</dbReference>
<dbReference type="GO" id="GO:0046592">
    <property type="term" value="F:polyamine oxidase activity"/>
    <property type="evidence" value="ECO:0007669"/>
    <property type="project" value="TreeGrafter"/>
</dbReference>
<dbReference type="Gene3D" id="3.90.660.10">
    <property type="match status" value="4"/>
</dbReference>
<evidence type="ECO:0000313" key="2">
    <source>
        <dbReference type="EnsemblMetazoa" id="AALB004637-PA"/>
    </source>
</evidence>
<dbReference type="InterPro" id="IPR002937">
    <property type="entry name" value="Amino_oxidase"/>
</dbReference>
<dbReference type="VEuPathDB" id="VectorBase:AALB20_026867"/>
<name>A0A182FDP6_ANOAL</name>